<proteinExistence type="predicted"/>
<keyword evidence="2" id="KW-1185">Reference proteome</keyword>
<evidence type="ECO:0000313" key="1">
    <source>
        <dbReference type="EMBL" id="KAK5638063.1"/>
    </source>
</evidence>
<reference evidence="1 2" key="1">
    <citation type="journal article" date="2024" name="Insects">
        <title>An Improved Chromosome-Level Genome Assembly of the Firefly Pyrocoelia pectoralis.</title>
        <authorList>
            <person name="Fu X."/>
            <person name="Meyer-Rochow V.B."/>
            <person name="Ballantyne L."/>
            <person name="Zhu X."/>
        </authorList>
    </citation>
    <scope>NUCLEOTIDE SEQUENCE [LARGE SCALE GENOMIC DNA]</scope>
    <source>
        <strain evidence="1">XCY_ONT2</strain>
    </source>
</reference>
<dbReference type="AlphaFoldDB" id="A0AAN7ZFU3"/>
<sequence length="187" mass="22414">MYTRNDINKKILAKDARVRGENEYLGQVNKYRDEEYEVYKEKRREFLNAANLYKELNKMAIYTNRVKLDEHSNDILRYNDGCEAEDTKENSLLKKKLNETEKLPQGDQVKNKTNTSVGVCTLEPWFVRYLKLCKFIYAARKIIIYNRLLRNLRILKTWDENSIDALEKLHENPYENVSYSHVFEKFL</sequence>
<protein>
    <submittedName>
        <fullName evidence="1">Uncharacterized protein</fullName>
    </submittedName>
</protein>
<accession>A0AAN7ZFU3</accession>
<organism evidence="1 2">
    <name type="scientific">Pyrocoelia pectoralis</name>
    <dbReference type="NCBI Taxonomy" id="417401"/>
    <lineage>
        <taxon>Eukaryota</taxon>
        <taxon>Metazoa</taxon>
        <taxon>Ecdysozoa</taxon>
        <taxon>Arthropoda</taxon>
        <taxon>Hexapoda</taxon>
        <taxon>Insecta</taxon>
        <taxon>Pterygota</taxon>
        <taxon>Neoptera</taxon>
        <taxon>Endopterygota</taxon>
        <taxon>Coleoptera</taxon>
        <taxon>Polyphaga</taxon>
        <taxon>Elateriformia</taxon>
        <taxon>Elateroidea</taxon>
        <taxon>Lampyridae</taxon>
        <taxon>Lampyrinae</taxon>
        <taxon>Pyrocoelia</taxon>
    </lineage>
</organism>
<gene>
    <name evidence="1" type="ORF">RI129_012358</name>
</gene>
<name>A0AAN7ZFU3_9COLE</name>
<dbReference type="Proteomes" id="UP001329430">
    <property type="component" value="Chromosome 10"/>
</dbReference>
<comment type="caution">
    <text evidence="1">The sequence shown here is derived from an EMBL/GenBank/DDBJ whole genome shotgun (WGS) entry which is preliminary data.</text>
</comment>
<dbReference type="EMBL" id="JAVRBK010000010">
    <property type="protein sequence ID" value="KAK5638063.1"/>
    <property type="molecule type" value="Genomic_DNA"/>
</dbReference>
<evidence type="ECO:0000313" key="2">
    <source>
        <dbReference type="Proteomes" id="UP001329430"/>
    </source>
</evidence>